<dbReference type="GO" id="GO:0000940">
    <property type="term" value="C:outer kinetochore"/>
    <property type="evidence" value="ECO:0007669"/>
    <property type="project" value="TreeGrafter"/>
</dbReference>
<evidence type="ECO:0000256" key="3">
    <source>
        <dbReference type="ARBA" id="ARBA00047182"/>
    </source>
</evidence>
<name>A0A131Y2M8_IXORI</name>
<dbReference type="Pfam" id="PF07160">
    <property type="entry name" value="SKA1"/>
    <property type="match status" value="1"/>
</dbReference>
<evidence type="ECO:0000256" key="4">
    <source>
        <dbReference type="ARBA" id="ARBA00047202"/>
    </source>
</evidence>
<accession>A0A131Y2M8</accession>
<dbReference type="PANTHER" id="PTHR28573">
    <property type="entry name" value="SPINDLE AND KINETOCHORE-ASSOCIATED PROTEIN 1"/>
    <property type="match status" value="1"/>
</dbReference>
<evidence type="ECO:0000256" key="2">
    <source>
        <dbReference type="ARBA" id="ARBA00023054"/>
    </source>
</evidence>
<organism evidence="5">
    <name type="scientific">Ixodes ricinus</name>
    <name type="common">Common tick</name>
    <name type="synonym">Acarus ricinus</name>
    <dbReference type="NCBI Taxonomy" id="34613"/>
    <lineage>
        <taxon>Eukaryota</taxon>
        <taxon>Metazoa</taxon>
        <taxon>Ecdysozoa</taxon>
        <taxon>Arthropoda</taxon>
        <taxon>Chelicerata</taxon>
        <taxon>Arachnida</taxon>
        <taxon>Acari</taxon>
        <taxon>Parasitiformes</taxon>
        <taxon>Ixodida</taxon>
        <taxon>Ixodoidea</taxon>
        <taxon>Ixodidae</taxon>
        <taxon>Ixodinae</taxon>
        <taxon>Ixodes</taxon>
    </lineage>
</organism>
<dbReference type="PANTHER" id="PTHR28573:SF1">
    <property type="entry name" value="SPINDLE AND KINETOCHORE-ASSOCIATED PROTEIN 1"/>
    <property type="match status" value="1"/>
</dbReference>
<keyword evidence="2" id="KW-0175">Coiled coil</keyword>
<evidence type="ECO:0000313" key="5">
    <source>
        <dbReference type="EMBL" id="JAP72758.1"/>
    </source>
</evidence>
<dbReference type="FunFam" id="1.10.10.1890:FF:000002">
    <property type="entry name" value="Spindle and kinetochore-associated protein 1"/>
    <property type="match status" value="1"/>
</dbReference>
<dbReference type="GO" id="GO:0005876">
    <property type="term" value="C:spindle microtubule"/>
    <property type="evidence" value="ECO:0007669"/>
    <property type="project" value="TreeGrafter"/>
</dbReference>
<sequence>MAAKDDSLNHLGERLDLMNQLVSLSNLTVDDHYMLQECHQRLRNVDKLQAELHSLIGVYEEQRREMSALPPKIEQLQSLASYVNVALAKAVEAKKSRAPLPTPKPGQAVPFAEAANTGVAYITKEEFEHVPKYMKGRQTVDVLNRCVDVFNKAVAAKYELLARPKAQLREAQWAKVNAFRSQESNETKGVKFVVEGDIRSKGGLLDTAKAVNSFVVIMRHCGRLREIRGQGFVRFAVM</sequence>
<proteinExistence type="evidence at transcript level"/>
<dbReference type="GO" id="GO:0008017">
    <property type="term" value="F:microtubule binding"/>
    <property type="evidence" value="ECO:0007669"/>
    <property type="project" value="InterPro"/>
</dbReference>
<dbReference type="GO" id="GO:0072686">
    <property type="term" value="C:mitotic spindle"/>
    <property type="evidence" value="ECO:0007669"/>
    <property type="project" value="TreeGrafter"/>
</dbReference>
<dbReference type="InterPro" id="IPR009829">
    <property type="entry name" value="SKA1"/>
</dbReference>
<dbReference type="AlphaFoldDB" id="A0A131Y2M8"/>
<dbReference type="GO" id="GO:0031110">
    <property type="term" value="P:regulation of microtubule polymerization or depolymerization"/>
    <property type="evidence" value="ECO:0007669"/>
    <property type="project" value="TreeGrafter"/>
</dbReference>
<dbReference type="InterPro" id="IPR042031">
    <property type="entry name" value="SKA1_MBD_sf"/>
</dbReference>
<dbReference type="GO" id="GO:0051301">
    <property type="term" value="P:cell division"/>
    <property type="evidence" value="ECO:0007669"/>
    <property type="project" value="InterPro"/>
</dbReference>
<dbReference type="GO" id="GO:0000278">
    <property type="term" value="P:mitotic cell cycle"/>
    <property type="evidence" value="ECO:0007669"/>
    <property type="project" value="TreeGrafter"/>
</dbReference>
<dbReference type="GO" id="GO:0007059">
    <property type="term" value="P:chromosome segregation"/>
    <property type="evidence" value="ECO:0007669"/>
    <property type="project" value="InterPro"/>
</dbReference>
<evidence type="ECO:0000256" key="1">
    <source>
        <dbReference type="ARBA" id="ARBA00006836"/>
    </source>
</evidence>
<protein>
    <recommendedName>
        <fullName evidence="3">SKA complex subunit 1</fullName>
    </recommendedName>
    <alternativeName>
        <fullName evidence="4">Spindle and kinetochore-associated protein 1</fullName>
    </alternativeName>
</protein>
<dbReference type="EMBL" id="GEFM01003038">
    <property type="protein sequence ID" value="JAP72758.1"/>
    <property type="molecule type" value="mRNA"/>
</dbReference>
<reference evidence="5" key="1">
    <citation type="submission" date="2016-02" db="EMBL/GenBank/DDBJ databases">
        <title>RNAseq analyses of the midgut from blood- or serum-fed Ixodes ricinus ticks.</title>
        <authorList>
            <person name="Perner J."/>
            <person name="Provaznik J."/>
            <person name="Schrenkova J."/>
            <person name="Urbanova V."/>
            <person name="Ribeiro J.M."/>
            <person name="Kopacek P."/>
        </authorList>
    </citation>
    <scope>NUCLEOTIDE SEQUENCE</scope>
    <source>
        <tissue evidence="5">Gut</tissue>
    </source>
</reference>
<comment type="similarity">
    <text evidence="1">Belongs to the SKA1 family.</text>
</comment>
<dbReference type="Gene3D" id="1.10.10.1890">
    <property type="entry name" value="Ska1 microtubule binding domain-like"/>
    <property type="match status" value="1"/>
</dbReference>